<comment type="caution">
    <text evidence="1">The sequence shown here is derived from an EMBL/GenBank/DDBJ whole genome shotgun (WGS) entry which is preliminary data.</text>
</comment>
<dbReference type="AlphaFoldDB" id="A0A4Z0BCR5"/>
<evidence type="ECO:0000313" key="1">
    <source>
        <dbReference type="EMBL" id="TFY96149.1"/>
    </source>
</evidence>
<organism evidence="1 2">
    <name type="scientific">Ramlibacter humi</name>
    <dbReference type="NCBI Taxonomy" id="2530451"/>
    <lineage>
        <taxon>Bacteria</taxon>
        <taxon>Pseudomonadati</taxon>
        <taxon>Pseudomonadota</taxon>
        <taxon>Betaproteobacteria</taxon>
        <taxon>Burkholderiales</taxon>
        <taxon>Comamonadaceae</taxon>
        <taxon>Ramlibacter</taxon>
    </lineage>
</organism>
<accession>A0A4Z0BCR5</accession>
<evidence type="ECO:0000313" key="2">
    <source>
        <dbReference type="Proteomes" id="UP000297839"/>
    </source>
</evidence>
<reference evidence="1 2" key="1">
    <citation type="submission" date="2019-03" db="EMBL/GenBank/DDBJ databases">
        <title>Ramlibacter sp. 18x22-1, whole genome shotgun sequence.</title>
        <authorList>
            <person name="Zhang X."/>
            <person name="Feng G."/>
            <person name="Zhu H."/>
        </authorList>
    </citation>
    <scope>NUCLEOTIDE SEQUENCE [LARGE SCALE GENOMIC DNA]</scope>
    <source>
        <strain evidence="1 2">18x22-1</strain>
    </source>
</reference>
<sequence length="118" mass="13655">MKAVYPSKTFLTQTRDAFVKRQDHVMLITSPWRRKLVAREIQGWAKSLRQANEIATGRSKGFPLCMMLMPSLMSMHHFAIAHGYVMSFHFADDQIEIRYEFKGQDVPLAQERKPTATP</sequence>
<protein>
    <submittedName>
        <fullName evidence="1">Uncharacterized protein</fullName>
    </submittedName>
</protein>
<proteinExistence type="predicted"/>
<dbReference type="EMBL" id="SMLK01000016">
    <property type="protein sequence ID" value="TFY96149.1"/>
    <property type="molecule type" value="Genomic_DNA"/>
</dbReference>
<dbReference type="Proteomes" id="UP000297839">
    <property type="component" value="Unassembled WGS sequence"/>
</dbReference>
<name>A0A4Z0BCR5_9BURK</name>
<dbReference type="RefSeq" id="WP_135251790.1">
    <property type="nucleotide sequence ID" value="NZ_SMLK01000016.1"/>
</dbReference>
<gene>
    <name evidence="1" type="ORF">EZ216_21140</name>
</gene>
<keyword evidence="2" id="KW-1185">Reference proteome</keyword>